<name>A0A382F6B6_9ZZZZ</name>
<feature type="transmembrane region" description="Helical" evidence="1">
    <location>
        <begin position="45"/>
        <end position="65"/>
    </location>
</feature>
<accession>A0A382F6B6</accession>
<evidence type="ECO:0000256" key="1">
    <source>
        <dbReference type="SAM" id="Phobius"/>
    </source>
</evidence>
<dbReference type="InterPro" id="IPR056087">
    <property type="entry name" value="DUF7670"/>
</dbReference>
<proteinExistence type="predicted"/>
<keyword evidence="1" id="KW-0812">Transmembrane</keyword>
<feature type="transmembrane region" description="Helical" evidence="1">
    <location>
        <begin position="99"/>
        <end position="116"/>
    </location>
</feature>
<protein>
    <recommendedName>
        <fullName evidence="2">DUF7670 domain-containing protein</fullName>
    </recommendedName>
</protein>
<feature type="transmembrane region" description="Helical" evidence="1">
    <location>
        <begin position="71"/>
        <end position="90"/>
    </location>
</feature>
<keyword evidence="1" id="KW-0472">Membrane</keyword>
<evidence type="ECO:0000259" key="2">
    <source>
        <dbReference type="Pfam" id="PF24709"/>
    </source>
</evidence>
<organism evidence="3">
    <name type="scientific">marine metagenome</name>
    <dbReference type="NCBI Taxonomy" id="408172"/>
    <lineage>
        <taxon>unclassified sequences</taxon>
        <taxon>metagenomes</taxon>
        <taxon>ecological metagenomes</taxon>
    </lineage>
</organism>
<feature type="transmembrane region" description="Helical" evidence="1">
    <location>
        <begin position="12"/>
        <end position="33"/>
    </location>
</feature>
<gene>
    <name evidence="3" type="ORF">METZ01_LOCUS211430</name>
</gene>
<sequence length="130" mass="13970">MNNSHLSITIHWIARISSLASIAFLLFMVGGHLFGSEPSSGTPTFGEMIALSFFPLGVIIGLITAWKWDGLGGMIAVGSIIGFHLTMFMLHEKPSFDPLIDALAAPGLLFLLSWFLSSRSDAHPTPQNSG</sequence>
<feature type="domain" description="DUF7670" evidence="2">
    <location>
        <begin position="7"/>
        <end position="120"/>
    </location>
</feature>
<keyword evidence="1" id="KW-1133">Transmembrane helix</keyword>
<dbReference type="AlphaFoldDB" id="A0A382F6B6"/>
<evidence type="ECO:0000313" key="3">
    <source>
        <dbReference type="EMBL" id="SVB58576.1"/>
    </source>
</evidence>
<reference evidence="3" key="1">
    <citation type="submission" date="2018-05" db="EMBL/GenBank/DDBJ databases">
        <authorList>
            <person name="Lanie J.A."/>
            <person name="Ng W.-L."/>
            <person name="Kazmierczak K.M."/>
            <person name="Andrzejewski T.M."/>
            <person name="Davidsen T.M."/>
            <person name="Wayne K.J."/>
            <person name="Tettelin H."/>
            <person name="Glass J.I."/>
            <person name="Rusch D."/>
            <person name="Podicherti R."/>
            <person name="Tsui H.-C.T."/>
            <person name="Winkler M.E."/>
        </authorList>
    </citation>
    <scope>NUCLEOTIDE SEQUENCE</scope>
</reference>
<dbReference type="Pfam" id="PF24709">
    <property type="entry name" value="DUF7670"/>
    <property type="match status" value="1"/>
</dbReference>
<dbReference type="EMBL" id="UINC01048258">
    <property type="protein sequence ID" value="SVB58576.1"/>
    <property type="molecule type" value="Genomic_DNA"/>
</dbReference>